<dbReference type="AlphaFoldDB" id="A0AA39U491"/>
<protein>
    <submittedName>
        <fullName evidence="2">Uncharacterized protein</fullName>
    </submittedName>
</protein>
<feature type="compositionally biased region" description="Low complexity" evidence="1">
    <location>
        <begin position="174"/>
        <end position="188"/>
    </location>
</feature>
<feature type="compositionally biased region" description="Polar residues" evidence="1">
    <location>
        <begin position="45"/>
        <end position="56"/>
    </location>
</feature>
<feature type="compositionally biased region" description="Polar residues" evidence="1">
    <location>
        <begin position="91"/>
        <end position="100"/>
    </location>
</feature>
<feature type="compositionally biased region" description="Pro residues" evidence="1">
    <location>
        <begin position="265"/>
        <end position="279"/>
    </location>
</feature>
<gene>
    <name evidence="2" type="ORF">B0T14DRAFT_594699</name>
</gene>
<keyword evidence="3" id="KW-1185">Reference proteome</keyword>
<evidence type="ECO:0000256" key="1">
    <source>
        <dbReference type="SAM" id="MobiDB-lite"/>
    </source>
</evidence>
<reference evidence="2" key="1">
    <citation type="submission" date="2023-06" db="EMBL/GenBank/DDBJ databases">
        <title>Genome-scale phylogeny and comparative genomics of the fungal order Sordariales.</title>
        <authorList>
            <consortium name="Lawrence Berkeley National Laboratory"/>
            <person name="Hensen N."/>
            <person name="Bonometti L."/>
            <person name="Westerberg I."/>
            <person name="Brannstrom I.O."/>
            <person name="Guillou S."/>
            <person name="Cros-Aarteil S."/>
            <person name="Calhoun S."/>
            <person name="Haridas S."/>
            <person name="Kuo A."/>
            <person name="Mondo S."/>
            <person name="Pangilinan J."/>
            <person name="Riley R."/>
            <person name="Labutti K."/>
            <person name="Andreopoulos B."/>
            <person name="Lipzen A."/>
            <person name="Chen C."/>
            <person name="Yanf M."/>
            <person name="Daum C."/>
            <person name="Ng V."/>
            <person name="Clum A."/>
            <person name="Steindorff A."/>
            <person name="Ohm R."/>
            <person name="Martin F."/>
            <person name="Silar P."/>
            <person name="Natvig D."/>
            <person name="Lalanne C."/>
            <person name="Gautier V."/>
            <person name="Ament-Velasquez S.L."/>
            <person name="Kruys A."/>
            <person name="Hutchinson M.I."/>
            <person name="Powell A.J."/>
            <person name="Barry K."/>
            <person name="Miller A.N."/>
            <person name="Grigoriev I.V."/>
            <person name="Debuchy R."/>
            <person name="Gladieux P."/>
            <person name="Thoren M.H."/>
            <person name="Johannesson H."/>
        </authorList>
    </citation>
    <scope>NUCLEOTIDE SEQUENCE</scope>
    <source>
        <strain evidence="2">CBS 606.72</strain>
    </source>
</reference>
<evidence type="ECO:0000313" key="3">
    <source>
        <dbReference type="Proteomes" id="UP001175000"/>
    </source>
</evidence>
<sequence>MRGVNQQATGLSLSRTMPSSPPVSSSTPGSMLASPPPGSGSFSSTLPRQRNDTGSFSLERPQPPSTPVDNGPSRGRNSSAAANTMALRRSVPSQSRWSPDTPSPPSRLRKVLSHFNLRGKGSKGSRGSKGKSVGSGNSSNASASTGDPNSPNAVPPVPPLPGQYRSSASLRGSATAPTRPTLGTTTFVPPGPPPSVALPPPPPFPALGSGSGGSNRSSFGSTTTTRPPRVAGRPPVSMATRGHAAVLLPQGEASASQQRSVTSPTPSPRVRPDSPPPPRFAHLGAFLNPRPAPPTPAVSPFAGPPLSPEQLAFAVAGEAGRPRPASSVYSGEVGYEAEKEEEPSPSLGKRKSYGFVGKQEEREEEE</sequence>
<comment type="caution">
    <text evidence="2">The sequence shown here is derived from an EMBL/GenBank/DDBJ whole genome shotgun (WGS) entry which is preliminary data.</text>
</comment>
<name>A0AA39U491_9PEZI</name>
<feature type="compositionally biased region" description="Low complexity" evidence="1">
    <location>
        <begin position="130"/>
        <end position="152"/>
    </location>
</feature>
<evidence type="ECO:0000313" key="2">
    <source>
        <dbReference type="EMBL" id="KAK0611465.1"/>
    </source>
</evidence>
<accession>A0AA39U491</accession>
<dbReference type="Proteomes" id="UP001175000">
    <property type="component" value="Unassembled WGS sequence"/>
</dbReference>
<dbReference type="EMBL" id="JAULSU010000007">
    <property type="protein sequence ID" value="KAK0611465.1"/>
    <property type="molecule type" value="Genomic_DNA"/>
</dbReference>
<feature type="compositionally biased region" description="Basic residues" evidence="1">
    <location>
        <begin position="120"/>
        <end position="129"/>
    </location>
</feature>
<feature type="compositionally biased region" description="Pro residues" evidence="1">
    <location>
        <begin position="189"/>
        <end position="205"/>
    </location>
</feature>
<proteinExistence type="predicted"/>
<feature type="region of interest" description="Disordered" evidence="1">
    <location>
        <begin position="1"/>
        <end position="366"/>
    </location>
</feature>
<feature type="compositionally biased region" description="Pro residues" evidence="1">
    <location>
        <begin position="290"/>
        <end position="307"/>
    </location>
</feature>
<feature type="compositionally biased region" description="Low complexity" evidence="1">
    <location>
        <begin position="214"/>
        <end position="225"/>
    </location>
</feature>
<feature type="compositionally biased region" description="Polar residues" evidence="1">
    <location>
        <begin position="1"/>
        <end position="17"/>
    </location>
</feature>
<organism evidence="2 3">
    <name type="scientific">Immersiella caudata</name>
    <dbReference type="NCBI Taxonomy" id="314043"/>
    <lineage>
        <taxon>Eukaryota</taxon>
        <taxon>Fungi</taxon>
        <taxon>Dikarya</taxon>
        <taxon>Ascomycota</taxon>
        <taxon>Pezizomycotina</taxon>
        <taxon>Sordariomycetes</taxon>
        <taxon>Sordariomycetidae</taxon>
        <taxon>Sordariales</taxon>
        <taxon>Lasiosphaeriaceae</taxon>
        <taxon>Immersiella</taxon>
    </lineage>
</organism>